<keyword evidence="2 3" id="KW-0378">Hydrolase</keyword>
<comment type="caution">
    <text evidence="5">The sequence shown here is derived from an EMBL/GenBank/DDBJ whole genome shotgun (WGS) entry which is preliminary data.</text>
</comment>
<dbReference type="Proteomes" id="UP001601444">
    <property type="component" value="Unassembled WGS sequence"/>
</dbReference>
<dbReference type="InterPro" id="IPR050309">
    <property type="entry name" value="Type-B_Carboxylest/Lipase"/>
</dbReference>
<dbReference type="EMBL" id="JBIAMX010000008">
    <property type="protein sequence ID" value="MFF0544164.1"/>
    <property type="molecule type" value="Genomic_DNA"/>
</dbReference>
<gene>
    <name evidence="5" type="ORF">ACFYTF_15145</name>
</gene>
<dbReference type="SUPFAM" id="SSF53474">
    <property type="entry name" value="alpha/beta-Hydrolases"/>
    <property type="match status" value="1"/>
</dbReference>
<dbReference type="Pfam" id="PF00135">
    <property type="entry name" value="COesterase"/>
    <property type="match status" value="1"/>
</dbReference>
<dbReference type="PANTHER" id="PTHR11559">
    <property type="entry name" value="CARBOXYLESTERASE"/>
    <property type="match status" value="1"/>
</dbReference>
<comment type="similarity">
    <text evidence="1 3">Belongs to the type-B carboxylesterase/lipase family.</text>
</comment>
<proteinExistence type="inferred from homology"/>
<accession>A0ABW6PP24</accession>
<dbReference type="InterPro" id="IPR019826">
    <property type="entry name" value="Carboxylesterase_B_AS"/>
</dbReference>
<evidence type="ECO:0000256" key="3">
    <source>
        <dbReference type="RuleBase" id="RU361235"/>
    </source>
</evidence>
<sequence length="499" mass="52476">MGEFVEVRLRDGRVRGWWRGASAAFLGIPYAAPPTGEHRYRAPAPVRPWAGVRDATEFGATPQRFSVGVPIVPEPSFPGEETLNVNVFTPAPGDPGARLPVFVWIHGGGYTAGSPSSPWYDGRAFARDGVVTVAMSYRLAFDGFGAIDGAPRNRGVLDQIAALTWVRENIAAFGGDPGRVTVGGQSAGAGSVLTLLSAPGARGLFRAAVAQSPALSRMTPDRARSLARELAGLVGLPADDPDAWSSVDEDAVLAQVKPLGDRVALRALPTAADDFAGRLTDPYADLPLAFAPVVDGETVLTFEEGVAAGFHDGIPLLIGTTANEFVLALDHDVPADEVGACLAQRGVGDAAVEALVAAAAMLGPRHLAGQLVAELTFRVPAVRVAAERAAAGLGARTWLYDFRHRSSVTGAASHCLELPFVWDVLDAPGVTEVLGPRPPRELADLMHPHWVGFLRDGVCPWRAATGPRAGAMVYSARSGFDPEAYLPEWELVAAGRGSR</sequence>
<dbReference type="Gene3D" id="3.40.50.1820">
    <property type="entry name" value="alpha/beta hydrolase"/>
    <property type="match status" value="1"/>
</dbReference>
<dbReference type="PROSITE" id="PS00122">
    <property type="entry name" value="CARBOXYLESTERASE_B_1"/>
    <property type="match status" value="1"/>
</dbReference>
<dbReference type="InterPro" id="IPR029058">
    <property type="entry name" value="AB_hydrolase_fold"/>
</dbReference>
<dbReference type="RefSeq" id="WP_387700785.1">
    <property type="nucleotide sequence ID" value="NZ_JBIAMX010000008.1"/>
</dbReference>
<evidence type="ECO:0000256" key="2">
    <source>
        <dbReference type="ARBA" id="ARBA00022801"/>
    </source>
</evidence>
<evidence type="ECO:0000256" key="1">
    <source>
        <dbReference type="ARBA" id="ARBA00005964"/>
    </source>
</evidence>
<organism evidence="5 6">
    <name type="scientific">Nocardia thailandica</name>
    <dbReference type="NCBI Taxonomy" id="257275"/>
    <lineage>
        <taxon>Bacteria</taxon>
        <taxon>Bacillati</taxon>
        <taxon>Actinomycetota</taxon>
        <taxon>Actinomycetes</taxon>
        <taxon>Mycobacteriales</taxon>
        <taxon>Nocardiaceae</taxon>
        <taxon>Nocardia</taxon>
    </lineage>
</organism>
<evidence type="ECO:0000259" key="4">
    <source>
        <dbReference type="Pfam" id="PF00135"/>
    </source>
</evidence>
<dbReference type="EC" id="3.1.1.-" evidence="3"/>
<name>A0ABW6PP24_9NOCA</name>
<protein>
    <recommendedName>
        <fullName evidence="3">Carboxylic ester hydrolase</fullName>
        <ecNumber evidence="3">3.1.1.-</ecNumber>
    </recommendedName>
</protein>
<feature type="domain" description="Carboxylesterase type B" evidence="4">
    <location>
        <begin position="6"/>
        <end position="335"/>
    </location>
</feature>
<evidence type="ECO:0000313" key="6">
    <source>
        <dbReference type="Proteomes" id="UP001601444"/>
    </source>
</evidence>
<keyword evidence="6" id="KW-1185">Reference proteome</keyword>
<reference evidence="5 6" key="1">
    <citation type="submission" date="2024-10" db="EMBL/GenBank/DDBJ databases">
        <title>The Natural Products Discovery Center: Release of the First 8490 Sequenced Strains for Exploring Actinobacteria Biosynthetic Diversity.</title>
        <authorList>
            <person name="Kalkreuter E."/>
            <person name="Kautsar S.A."/>
            <person name="Yang D."/>
            <person name="Bader C.D."/>
            <person name="Teijaro C.N."/>
            <person name="Fluegel L."/>
            <person name="Davis C.M."/>
            <person name="Simpson J.R."/>
            <person name="Lauterbach L."/>
            <person name="Steele A.D."/>
            <person name="Gui C."/>
            <person name="Meng S."/>
            <person name="Li G."/>
            <person name="Viehrig K."/>
            <person name="Ye F."/>
            <person name="Su P."/>
            <person name="Kiefer A.F."/>
            <person name="Nichols A."/>
            <person name="Cepeda A.J."/>
            <person name="Yan W."/>
            <person name="Fan B."/>
            <person name="Jiang Y."/>
            <person name="Adhikari A."/>
            <person name="Zheng C.-J."/>
            <person name="Schuster L."/>
            <person name="Cowan T.M."/>
            <person name="Smanski M.J."/>
            <person name="Chevrette M.G."/>
            <person name="De Carvalho L.P.S."/>
            <person name="Shen B."/>
        </authorList>
    </citation>
    <scope>NUCLEOTIDE SEQUENCE [LARGE SCALE GENOMIC DNA]</scope>
    <source>
        <strain evidence="5 6">NPDC004045</strain>
    </source>
</reference>
<evidence type="ECO:0000313" key="5">
    <source>
        <dbReference type="EMBL" id="MFF0544164.1"/>
    </source>
</evidence>
<dbReference type="InterPro" id="IPR002018">
    <property type="entry name" value="CarbesteraseB"/>
</dbReference>